<evidence type="ECO:0000256" key="2">
    <source>
        <dbReference type="PROSITE-ProRule" id="PRU00169"/>
    </source>
</evidence>
<evidence type="ECO:0000259" key="3">
    <source>
        <dbReference type="PROSITE" id="PS50110"/>
    </source>
</evidence>
<feature type="modified residue" description="4-aspartylphosphate" evidence="2">
    <location>
        <position position="52"/>
    </location>
</feature>
<dbReference type="SUPFAM" id="SSF52172">
    <property type="entry name" value="CheY-like"/>
    <property type="match status" value="1"/>
</dbReference>
<dbReference type="Pfam" id="PF00072">
    <property type="entry name" value="Response_reg"/>
    <property type="match status" value="1"/>
</dbReference>
<sequence length="85" mass="9527">MTTLLLVEDDPAMRDPMRMLLEHAGYRVMVAGDGTAALAAMDGVRPDAVITDWSMPGRCHVKLLATRYAEEAHPLRKRMDFGRTR</sequence>
<keyword evidence="5" id="KW-1185">Reference proteome</keyword>
<gene>
    <name evidence="4" type="ORF">GCT13_45445</name>
</gene>
<name>A0A7X1NLL3_9BURK</name>
<dbReference type="PROSITE" id="PS50110">
    <property type="entry name" value="RESPONSE_REGULATORY"/>
    <property type="match status" value="1"/>
</dbReference>
<dbReference type="EMBL" id="WHNP01000134">
    <property type="protein sequence ID" value="MPW23746.1"/>
    <property type="molecule type" value="Genomic_DNA"/>
</dbReference>
<protein>
    <submittedName>
        <fullName evidence="4">Response regulator</fullName>
    </submittedName>
</protein>
<reference evidence="4 5" key="1">
    <citation type="submission" date="2019-10" db="EMBL/GenBank/DDBJ databases">
        <title>Paraburkholderia sp. isolated from nodules of Mimosa pudica from Brazilian Atlantic Forest soils.</title>
        <authorList>
            <person name="Paulitsch F."/>
            <person name="Hungria M."/>
            <person name="Dall'Agnol R."/>
        </authorList>
    </citation>
    <scope>NUCLEOTIDE SEQUENCE [LARGE SCALE GENOMIC DNA]</scope>
    <source>
        <strain evidence="4 5">CNPSo 3157</strain>
    </source>
</reference>
<dbReference type="RefSeq" id="WP_152768190.1">
    <property type="nucleotide sequence ID" value="NZ_WHNP01000134.1"/>
</dbReference>
<dbReference type="InterPro" id="IPR011006">
    <property type="entry name" value="CheY-like_superfamily"/>
</dbReference>
<feature type="domain" description="Response regulatory" evidence="3">
    <location>
        <begin position="3"/>
        <end position="85"/>
    </location>
</feature>
<dbReference type="PANTHER" id="PTHR44591:SF3">
    <property type="entry name" value="RESPONSE REGULATORY DOMAIN-CONTAINING PROTEIN"/>
    <property type="match status" value="1"/>
</dbReference>
<dbReference type="PANTHER" id="PTHR44591">
    <property type="entry name" value="STRESS RESPONSE REGULATOR PROTEIN 1"/>
    <property type="match status" value="1"/>
</dbReference>
<proteinExistence type="predicted"/>
<dbReference type="Proteomes" id="UP000484381">
    <property type="component" value="Unassembled WGS sequence"/>
</dbReference>
<evidence type="ECO:0000313" key="5">
    <source>
        <dbReference type="Proteomes" id="UP000484381"/>
    </source>
</evidence>
<keyword evidence="1 2" id="KW-0597">Phosphoprotein</keyword>
<dbReference type="GO" id="GO:0000160">
    <property type="term" value="P:phosphorelay signal transduction system"/>
    <property type="evidence" value="ECO:0007669"/>
    <property type="project" value="InterPro"/>
</dbReference>
<dbReference type="AlphaFoldDB" id="A0A7X1NLL3"/>
<evidence type="ECO:0000256" key="1">
    <source>
        <dbReference type="ARBA" id="ARBA00022553"/>
    </source>
</evidence>
<dbReference type="Gene3D" id="3.40.50.2300">
    <property type="match status" value="1"/>
</dbReference>
<comment type="caution">
    <text evidence="4">The sequence shown here is derived from an EMBL/GenBank/DDBJ whole genome shotgun (WGS) entry which is preliminary data.</text>
</comment>
<evidence type="ECO:0000313" key="4">
    <source>
        <dbReference type="EMBL" id="MPW23746.1"/>
    </source>
</evidence>
<dbReference type="InterPro" id="IPR050595">
    <property type="entry name" value="Bact_response_regulator"/>
</dbReference>
<dbReference type="InterPro" id="IPR001789">
    <property type="entry name" value="Sig_transdc_resp-reg_receiver"/>
</dbReference>
<accession>A0A7X1NLL3</accession>
<organism evidence="4 5">
    <name type="scientific">Paraburkholderia franconis</name>
    <dbReference type="NCBI Taxonomy" id="2654983"/>
    <lineage>
        <taxon>Bacteria</taxon>
        <taxon>Pseudomonadati</taxon>
        <taxon>Pseudomonadota</taxon>
        <taxon>Betaproteobacteria</taxon>
        <taxon>Burkholderiales</taxon>
        <taxon>Burkholderiaceae</taxon>
        <taxon>Paraburkholderia</taxon>
    </lineage>
</organism>